<gene>
    <name evidence="2" type="ORF">ADEAN_000136200</name>
</gene>
<evidence type="ECO:0000256" key="1">
    <source>
        <dbReference type="SAM" id="MobiDB-lite"/>
    </source>
</evidence>
<keyword evidence="3" id="KW-1185">Reference proteome</keyword>
<feature type="region of interest" description="Disordered" evidence="1">
    <location>
        <begin position="122"/>
        <end position="146"/>
    </location>
</feature>
<evidence type="ECO:0000313" key="3">
    <source>
        <dbReference type="Proteomes" id="UP000515908"/>
    </source>
</evidence>
<reference evidence="2 3" key="1">
    <citation type="submission" date="2020-08" db="EMBL/GenBank/DDBJ databases">
        <authorList>
            <person name="Newling K."/>
            <person name="Davey J."/>
            <person name="Forrester S."/>
        </authorList>
    </citation>
    <scope>NUCLEOTIDE SEQUENCE [LARGE SCALE GENOMIC DNA]</scope>
    <source>
        <strain evidence="3">Crithidia deanei Carvalho (ATCC PRA-265)</strain>
    </source>
</reference>
<feature type="compositionally biased region" description="Polar residues" evidence="1">
    <location>
        <begin position="126"/>
        <end position="137"/>
    </location>
</feature>
<protein>
    <submittedName>
        <fullName evidence="2">Uncharacterized protein</fullName>
    </submittedName>
</protein>
<dbReference type="VEuPathDB" id="TriTrypDB:ADEAN_000136200"/>
<dbReference type="AlphaFoldDB" id="A0A7G2C289"/>
<name>A0A7G2C289_9TRYP</name>
<proteinExistence type="predicted"/>
<accession>A0A7G2C289</accession>
<sequence length="202" mass="23062">MELFERVNTKKKAVQEIKSFLKQYFYMDANQGGQVRTEALVAAYQSLQDNKKRETGKKGETNINEIPDLFLPADFVSAQNSDVRNVLYLRRREEKLNILREADEKLYCYALETLRQENARIKDPQHSGQTTSPTEVTADNGVCTPPSAIENIQQEKTDPQVGRKKSNTVHILSSDEEEDGHLESHKIINTGCFGFSFLSRFD</sequence>
<evidence type="ECO:0000313" key="2">
    <source>
        <dbReference type="EMBL" id="CAD2213918.1"/>
    </source>
</evidence>
<dbReference type="Proteomes" id="UP000515908">
    <property type="component" value="Chromosome 02"/>
</dbReference>
<organism evidence="2 3">
    <name type="scientific">Angomonas deanei</name>
    <dbReference type="NCBI Taxonomy" id="59799"/>
    <lineage>
        <taxon>Eukaryota</taxon>
        <taxon>Discoba</taxon>
        <taxon>Euglenozoa</taxon>
        <taxon>Kinetoplastea</taxon>
        <taxon>Metakinetoplastina</taxon>
        <taxon>Trypanosomatida</taxon>
        <taxon>Trypanosomatidae</taxon>
        <taxon>Strigomonadinae</taxon>
        <taxon>Angomonas</taxon>
    </lineage>
</organism>
<dbReference type="EMBL" id="LR877146">
    <property type="protein sequence ID" value="CAD2213918.1"/>
    <property type="molecule type" value="Genomic_DNA"/>
</dbReference>